<comment type="caution">
    <text evidence="2">The sequence shown here is derived from an EMBL/GenBank/DDBJ whole genome shotgun (WGS) entry which is preliminary data.</text>
</comment>
<dbReference type="Pfam" id="PF06226">
    <property type="entry name" value="DUF1007"/>
    <property type="match status" value="1"/>
</dbReference>
<evidence type="ECO:0000313" key="2">
    <source>
        <dbReference type="EMBL" id="MBN1573723.1"/>
    </source>
</evidence>
<gene>
    <name evidence="2" type="ORF">JW984_11060</name>
</gene>
<accession>A0A9D8PPU7</accession>
<organism evidence="2 3">
    <name type="scientific">Candidatus Zymogenus saltonus</name>
    <dbReference type="NCBI Taxonomy" id="2844893"/>
    <lineage>
        <taxon>Bacteria</taxon>
        <taxon>Deltaproteobacteria</taxon>
        <taxon>Candidatus Zymogenia</taxon>
        <taxon>Candidatus Zymogeniales</taxon>
        <taxon>Candidatus Zymogenaceae</taxon>
        <taxon>Candidatus Zymogenus</taxon>
    </lineage>
</organism>
<dbReference type="EMBL" id="JAFGIX010000054">
    <property type="protein sequence ID" value="MBN1573723.1"/>
    <property type="molecule type" value="Genomic_DNA"/>
</dbReference>
<reference evidence="2" key="1">
    <citation type="journal article" date="2021" name="Environ. Microbiol.">
        <title>Genomic characterization of three novel Desulfobacterota classes expand the metabolic and phylogenetic diversity of the phylum.</title>
        <authorList>
            <person name="Murphy C.L."/>
            <person name="Biggerstaff J."/>
            <person name="Eichhorn A."/>
            <person name="Ewing E."/>
            <person name="Shahan R."/>
            <person name="Soriano D."/>
            <person name="Stewart S."/>
            <person name="VanMol K."/>
            <person name="Walker R."/>
            <person name="Walters P."/>
            <person name="Elshahed M.S."/>
            <person name="Youssef N.H."/>
        </authorList>
    </citation>
    <scope>NUCLEOTIDE SEQUENCE</scope>
    <source>
        <strain evidence="2">Zod_Metabat.24</strain>
    </source>
</reference>
<dbReference type="InterPro" id="IPR010412">
    <property type="entry name" value="DUF1007"/>
</dbReference>
<dbReference type="PROSITE" id="PS00018">
    <property type="entry name" value="EF_HAND_1"/>
    <property type="match status" value="1"/>
</dbReference>
<name>A0A9D8PPU7_9DELT</name>
<keyword evidence="1" id="KW-0732">Signal</keyword>
<evidence type="ECO:0000256" key="1">
    <source>
        <dbReference type="SAM" id="SignalP"/>
    </source>
</evidence>
<sequence length="200" mass="23200">MKKATFALLVVFSFFVLADDVFCHPHVFIDAELVFVFDDRGLSGVRERWVFDEMFSQDLLVDFDSDEDGRLNVEDISRLRDIFYENTKEYNYFNIITIDGRKHSIDRLKDFTVSIESDCIVYEFFVPCSVPAGLAEDRKVKVLLFDETIYTHLSIADYRVDMKNKPGAFSVKIKYEMLDEVVTPLGSLVPDSVVITFRKK</sequence>
<reference evidence="2" key="2">
    <citation type="submission" date="2021-01" db="EMBL/GenBank/DDBJ databases">
        <authorList>
            <person name="Hahn C.R."/>
            <person name="Youssef N.H."/>
            <person name="Elshahed M."/>
        </authorList>
    </citation>
    <scope>NUCLEOTIDE SEQUENCE</scope>
    <source>
        <strain evidence="2">Zod_Metabat.24</strain>
    </source>
</reference>
<dbReference type="Proteomes" id="UP000809273">
    <property type="component" value="Unassembled WGS sequence"/>
</dbReference>
<feature type="chain" id="PRO_5039175434" evidence="1">
    <location>
        <begin position="19"/>
        <end position="200"/>
    </location>
</feature>
<feature type="signal peptide" evidence="1">
    <location>
        <begin position="1"/>
        <end position="18"/>
    </location>
</feature>
<proteinExistence type="predicted"/>
<protein>
    <submittedName>
        <fullName evidence="2">DUF1007 family protein</fullName>
    </submittedName>
</protein>
<dbReference type="AlphaFoldDB" id="A0A9D8PPU7"/>
<evidence type="ECO:0000313" key="3">
    <source>
        <dbReference type="Proteomes" id="UP000809273"/>
    </source>
</evidence>
<dbReference type="InterPro" id="IPR018247">
    <property type="entry name" value="EF_Hand_1_Ca_BS"/>
</dbReference>